<name>A0AAE0WPR4_9PEZI</name>
<evidence type="ECO:0000313" key="2">
    <source>
        <dbReference type="EMBL" id="KAK3675626.1"/>
    </source>
</evidence>
<gene>
    <name evidence="2" type="ORF">LTR78_004710</name>
</gene>
<reference evidence="2" key="1">
    <citation type="submission" date="2023-07" db="EMBL/GenBank/DDBJ databases">
        <title>Black Yeasts Isolated from many extreme environments.</title>
        <authorList>
            <person name="Coleine C."/>
            <person name="Stajich J.E."/>
            <person name="Selbmann L."/>
        </authorList>
    </citation>
    <scope>NUCLEOTIDE SEQUENCE</scope>
    <source>
        <strain evidence="2">CCFEE 5485</strain>
    </source>
</reference>
<comment type="caution">
    <text evidence="2">The sequence shown here is derived from an EMBL/GenBank/DDBJ whole genome shotgun (WGS) entry which is preliminary data.</text>
</comment>
<feature type="region of interest" description="Disordered" evidence="1">
    <location>
        <begin position="305"/>
        <end position="324"/>
    </location>
</feature>
<sequence length="904" mass="100532">MSQSSHDSDRFADLDRGSEEFQAAYRDFDEEYKRLHHDHNAAERVLPNIRYNTIFTMLQGLVFDIDPTSATPIALQIRLELSDDEIRPLLEARRLPPSAAVNRLSLRARPHVRNERLREEIRKARSTWAQKLAAHDFIDVDIRFTVAQYQVEPFKSIKEELAGLGAKCYHFSQFRQDTTSMTVSMVVKPFVLDHVLPFSRQTELGVTITTNTAPAWSVSYVPLTAATDTVSGMVLASPAADEQSPYDLPDPTKKPPNFGLRAAPIVKRDPCEALIQDIMGRQRSNTLQKVRVVSKTRKPWHIFSSSARAEQQQPAWTQESRPFRGDPGIWGDDQWWLEDHAKREALINSWKKATWCEELGAWPAKMHRNLSHTGNDPSVAVADKDFVLLPGLSPTYVTDRSRQWYEDNIEAASRVELQREYVAAEKLSEVTAGQAQAFWRRFVQVQINAKLNPWQQPTSFENAQMKRTQQEVAKMLIKAEDHLAKKADACEIRLSQSKFNVMDRLRMKALREIEAAPHGGGQPQPLQQVRTMAPRPATGFIPGQVMPDTPVPRHLAPQMARQKRASCPRRVVLPAARRQVHVPITKAKPDAQMADMSKQATTPAITVPPRPKRQSDAAGSVDTMPFPTYIDPMVQLTKQFDSVSNSVARMSQTLPQSFVESVLSTVVDSDTNSINRIRSSSPNCDAEDDENSIPAEILNSITSDIPCSISSGISESITRCYLPSLPNSISNDIPSSISHTIPPSLPNSLSYGTPRSIPHSIPSSGVNSMPPILSNSTLNDVPSSIANILPRSILQSISRSIVCPKPPSPAAKALTDILLHANDLKQLRLRNSAARIDSAQGSQVQRVQFAVTEGVYDRSMMSGGGDDADSDEETVVDEEHSDGQEFDEADDLVHDIVAVGIEAF</sequence>
<keyword evidence="3" id="KW-1185">Reference proteome</keyword>
<accession>A0AAE0WPR4</accession>
<organism evidence="2 3">
    <name type="scientific">Recurvomyces mirabilis</name>
    <dbReference type="NCBI Taxonomy" id="574656"/>
    <lineage>
        <taxon>Eukaryota</taxon>
        <taxon>Fungi</taxon>
        <taxon>Dikarya</taxon>
        <taxon>Ascomycota</taxon>
        <taxon>Pezizomycotina</taxon>
        <taxon>Dothideomycetes</taxon>
        <taxon>Dothideomycetidae</taxon>
        <taxon>Mycosphaerellales</taxon>
        <taxon>Teratosphaeriaceae</taxon>
        <taxon>Recurvomyces</taxon>
    </lineage>
</organism>
<dbReference type="AlphaFoldDB" id="A0AAE0WPR4"/>
<proteinExistence type="predicted"/>
<dbReference type="Proteomes" id="UP001274830">
    <property type="component" value="Unassembled WGS sequence"/>
</dbReference>
<dbReference type="EMBL" id="JAUTXT010000014">
    <property type="protein sequence ID" value="KAK3675626.1"/>
    <property type="molecule type" value="Genomic_DNA"/>
</dbReference>
<evidence type="ECO:0000313" key="3">
    <source>
        <dbReference type="Proteomes" id="UP001274830"/>
    </source>
</evidence>
<feature type="region of interest" description="Disordered" evidence="1">
    <location>
        <begin position="603"/>
        <end position="624"/>
    </location>
</feature>
<protein>
    <submittedName>
        <fullName evidence="2">Uncharacterized protein</fullName>
    </submittedName>
</protein>
<evidence type="ECO:0000256" key="1">
    <source>
        <dbReference type="SAM" id="MobiDB-lite"/>
    </source>
</evidence>
<feature type="compositionally biased region" description="Polar residues" evidence="1">
    <location>
        <begin position="305"/>
        <end position="320"/>
    </location>
</feature>